<accession>A0A1M6FUS8</accession>
<feature type="transmembrane region" description="Helical" evidence="1">
    <location>
        <begin position="115"/>
        <end position="136"/>
    </location>
</feature>
<keyword evidence="1" id="KW-1133">Transmembrane helix</keyword>
<protein>
    <recommendedName>
        <fullName evidence="4">YhhN-like protein</fullName>
    </recommendedName>
</protein>
<name>A0A1M6FUS8_9FLAO</name>
<dbReference type="AlphaFoldDB" id="A0A1M6FUS8"/>
<reference evidence="3" key="1">
    <citation type="submission" date="2016-11" db="EMBL/GenBank/DDBJ databases">
        <authorList>
            <person name="Varghese N."/>
            <person name="Submissions S."/>
        </authorList>
    </citation>
    <scope>NUCLEOTIDE SEQUENCE [LARGE SCALE GENOMIC DNA]</scope>
    <source>
        <strain evidence="3">DSM 18829</strain>
    </source>
</reference>
<dbReference type="RefSeq" id="WP_143161918.1">
    <property type="nucleotide sequence ID" value="NZ_FQZI01000004.1"/>
</dbReference>
<evidence type="ECO:0008006" key="4">
    <source>
        <dbReference type="Google" id="ProtNLM"/>
    </source>
</evidence>
<proteinExistence type="predicted"/>
<dbReference type="OrthoDB" id="1360785at2"/>
<evidence type="ECO:0000313" key="3">
    <source>
        <dbReference type="Proteomes" id="UP000184488"/>
    </source>
</evidence>
<feature type="transmembrane region" description="Helical" evidence="1">
    <location>
        <begin position="78"/>
        <end position="95"/>
    </location>
</feature>
<organism evidence="2 3">
    <name type="scientific">Flavobacterium terrae</name>
    <dbReference type="NCBI Taxonomy" id="415425"/>
    <lineage>
        <taxon>Bacteria</taxon>
        <taxon>Pseudomonadati</taxon>
        <taxon>Bacteroidota</taxon>
        <taxon>Flavobacteriia</taxon>
        <taxon>Flavobacteriales</taxon>
        <taxon>Flavobacteriaceae</taxon>
        <taxon>Flavobacterium</taxon>
    </lineage>
</organism>
<feature type="transmembrane region" description="Helical" evidence="1">
    <location>
        <begin position="201"/>
        <end position="221"/>
    </location>
</feature>
<evidence type="ECO:0000256" key="1">
    <source>
        <dbReference type="SAM" id="Phobius"/>
    </source>
</evidence>
<dbReference type="EMBL" id="FQZI01000004">
    <property type="protein sequence ID" value="SHJ01437.1"/>
    <property type="molecule type" value="Genomic_DNA"/>
</dbReference>
<keyword evidence="1" id="KW-0472">Membrane</keyword>
<feature type="transmembrane region" description="Helical" evidence="1">
    <location>
        <begin position="175"/>
        <end position="195"/>
    </location>
</feature>
<keyword evidence="1" id="KW-0812">Transmembrane</keyword>
<sequence length="230" mass="27621">MKILKSHLALYFIFGALYFLSTLIDWVVVSYFAKPLFIGAISFYYIEQCKKPINYYNFTILLLLFLSGVINLLEGYSYFMYVLFFNFLAYSMLIYKLIKELRQKKIYKMEKENYFSIFLTSLFSICLLYISSFIVFDRSSEFYKVILVYGFVSICLLLCSTYLYLARLNQKNTYLIIYALSTLVCENFYGIYHYYYKLSFFRFTSIACYIVSFYFLVHYFLKENDSETEV</sequence>
<feature type="transmembrane region" description="Helical" evidence="1">
    <location>
        <begin position="7"/>
        <end position="24"/>
    </location>
</feature>
<gene>
    <name evidence="2" type="ORF">SAMN05444363_2355</name>
</gene>
<evidence type="ECO:0000313" key="2">
    <source>
        <dbReference type="EMBL" id="SHJ01437.1"/>
    </source>
</evidence>
<keyword evidence="3" id="KW-1185">Reference proteome</keyword>
<dbReference type="Proteomes" id="UP000184488">
    <property type="component" value="Unassembled WGS sequence"/>
</dbReference>
<feature type="transmembrane region" description="Helical" evidence="1">
    <location>
        <begin position="142"/>
        <end position="163"/>
    </location>
</feature>
<feature type="transmembrane region" description="Helical" evidence="1">
    <location>
        <begin position="53"/>
        <end position="72"/>
    </location>
</feature>